<evidence type="ECO:0000259" key="2">
    <source>
        <dbReference type="Pfam" id="PF17127"/>
    </source>
</evidence>
<dbReference type="InterPro" id="IPR036249">
    <property type="entry name" value="Thioredoxin-like_sf"/>
</dbReference>
<dbReference type="RefSeq" id="WP_073002939.1">
    <property type="nucleotide sequence ID" value="NZ_FQUM01000008.1"/>
</dbReference>
<name>A0A1M5E7H3_9BACT</name>
<organism evidence="3 4">
    <name type="scientific">Mariniphaga anaerophila</name>
    <dbReference type="NCBI Taxonomy" id="1484053"/>
    <lineage>
        <taxon>Bacteria</taxon>
        <taxon>Pseudomonadati</taxon>
        <taxon>Bacteroidota</taxon>
        <taxon>Bacteroidia</taxon>
        <taxon>Marinilabiliales</taxon>
        <taxon>Prolixibacteraceae</taxon>
        <taxon>Mariniphaga</taxon>
    </lineage>
</organism>
<feature type="domain" description="Thioredoxin-like fold" evidence="1">
    <location>
        <begin position="224"/>
        <end position="316"/>
    </location>
</feature>
<dbReference type="InterPro" id="IPR033395">
    <property type="entry name" value="DUF5106"/>
</dbReference>
<protein>
    <submittedName>
        <fullName evidence="3">Thioredoxin-like</fullName>
    </submittedName>
</protein>
<keyword evidence="4" id="KW-1185">Reference proteome</keyword>
<dbReference type="Pfam" id="PF13905">
    <property type="entry name" value="Thioredoxin_8"/>
    <property type="match status" value="1"/>
</dbReference>
<dbReference type="SUPFAM" id="SSF52833">
    <property type="entry name" value="Thioredoxin-like"/>
    <property type="match status" value="1"/>
</dbReference>
<dbReference type="Proteomes" id="UP000184164">
    <property type="component" value="Unassembled WGS sequence"/>
</dbReference>
<proteinExistence type="predicted"/>
<feature type="domain" description="DUF5106" evidence="2">
    <location>
        <begin position="86"/>
        <end position="197"/>
    </location>
</feature>
<evidence type="ECO:0000313" key="3">
    <source>
        <dbReference type="EMBL" id="SHF75084.1"/>
    </source>
</evidence>
<gene>
    <name evidence="3" type="ORF">SAMN05444274_108114</name>
</gene>
<dbReference type="Gene3D" id="3.40.30.10">
    <property type="entry name" value="Glutaredoxin"/>
    <property type="match status" value="1"/>
</dbReference>
<reference evidence="3 4" key="1">
    <citation type="submission" date="2016-11" db="EMBL/GenBank/DDBJ databases">
        <authorList>
            <person name="Jaros S."/>
            <person name="Januszkiewicz K."/>
            <person name="Wedrychowicz H."/>
        </authorList>
    </citation>
    <scope>NUCLEOTIDE SEQUENCE [LARGE SCALE GENOMIC DNA]</scope>
    <source>
        <strain evidence="3 4">DSM 26910</strain>
    </source>
</reference>
<dbReference type="EMBL" id="FQUM01000008">
    <property type="protein sequence ID" value="SHF75084.1"/>
    <property type="molecule type" value="Genomic_DNA"/>
</dbReference>
<evidence type="ECO:0000259" key="1">
    <source>
        <dbReference type="Pfam" id="PF13905"/>
    </source>
</evidence>
<evidence type="ECO:0000313" key="4">
    <source>
        <dbReference type="Proteomes" id="UP000184164"/>
    </source>
</evidence>
<accession>A0A1M5E7H3</accession>
<dbReference type="STRING" id="1484053.SAMN05444274_108114"/>
<dbReference type="AlphaFoldDB" id="A0A1M5E7H3"/>
<dbReference type="Pfam" id="PF17127">
    <property type="entry name" value="DUF5106"/>
    <property type="match status" value="1"/>
</dbReference>
<sequence length="340" mass="39137">MKKVPIIWSVVLAVGLLGGAAVFFTDKYFDLDSQPDHNSDSALSNGKNNERVTAMAYKTWIRDAFSEKKQREAISTASDKNGIHTFWDSFDFTDPNYIASPELLKQPALTFLSLLEYYPEEKEAALASLMEKTLVADTLIIRYMIDEILEKYLFRPESPHRNDESYLFVLESVLKNEQISQWNKSRFVFQQQLLNKNRVGSKARNFDFITSKGESSELTDIESELIVLYFNNPECSRCLNTTSKLKNSVLLNQLTVFEKVTVLSVFPDSNESEWRKSYCPENWIAAFNSSQSIVTNNLYDLRAIPCLYLLDKEKRVLVKDGLPEEIIGRLYHIVKEQKSE</sequence>
<dbReference type="OrthoDB" id="9805634at2"/>
<dbReference type="InterPro" id="IPR012336">
    <property type="entry name" value="Thioredoxin-like_fold"/>
</dbReference>